<dbReference type="Proteomes" id="UP000193136">
    <property type="component" value="Unassembled WGS sequence"/>
</dbReference>
<reference evidence="1 2" key="1">
    <citation type="submission" date="2017-03" db="EMBL/GenBank/DDBJ databases">
        <title>Genome sequence of Geothermobacter sp. EPR-M, Deep-Sea Iron Reducer.</title>
        <authorList>
            <person name="Tully B."/>
            <person name="Savalia P."/>
            <person name="Abuyen K."/>
            <person name="Baughan C."/>
            <person name="Romero E."/>
            <person name="Ronkowski C."/>
            <person name="Torres B."/>
            <person name="Tremblay J."/>
            <person name="Trujillo A."/>
            <person name="Tyler M."/>
            <person name="Perez-Rodriguez I."/>
            <person name="Amend J."/>
        </authorList>
    </citation>
    <scope>NUCLEOTIDE SEQUENCE [LARGE SCALE GENOMIC DNA]</scope>
    <source>
        <strain evidence="1 2">EPR-M</strain>
    </source>
</reference>
<dbReference type="InterPro" id="IPR016181">
    <property type="entry name" value="Acyl_CoA_acyltransferase"/>
</dbReference>
<organism evidence="1 2">
    <name type="scientific">Geothermobacter hydrogeniphilus</name>
    <dbReference type="NCBI Taxonomy" id="1969733"/>
    <lineage>
        <taxon>Bacteria</taxon>
        <taxon>Pseudomonadati</taxon>
        <taxon>Thermodesulfobacteriota</taxon>
        <taxon>Desulfuromonadia</taxon>
        <taxon>Desulfuromonadales</taxon>
        <taxon>Geothermobacteraceae</taxon>
        <taxon>Geothermobacter</taxon>
    </lineage>
</organism>
<proteinExistence type="predicted"/>
<accession>A0A1X0XW81</accession>
<evidence type="ECO:0000313" key="1">
    <source>
        <dbReference type="EMBL" id="ORJ57147.1"/>
    </source>
</evidence>
<dbReference type="RefSeq" id="WP_085011463.1">
    <property type="nucleotide sequence ID" value="NZ_NAAD01000021.1"/>
</dbReference>
<gene>
    <name evidence="1" type="ORF">B5V00_14110</name>
</gene>
<keyword evidence="2" id="KW-1185">Reference proteome</keyword>
<dbReference type="EMBL" id="NAAD01000021">
    <property type="protein sequence ID" value="ORJ57147.1"/>
    <property type="molecule type" value="Genomic_DNA"/>
</dbReference>
<dbReference type="SUPFAM" id="SSF55729">
    <property type="entry name" value="Acyl-CoA N-acyltransferases (Nat)"/>
    <property type="match status" value="1"/>
</dbReference>
<dbReference type="OrthoDB" id="9808687at2"/>
<dbReference type="STRING" id="1969733.B5V00_14110"/>
<name>A0A1X0XW81_9BACT</name>
<protein>
    <recommendedName>
        <fullName evidence="3">Acetyltransferase (GNAT) domain-containing protein</fullName>
    </recommendedName>
</protein>
<evidence type="ECO:0008006" key="3">
    <source>
        <dbReference type="Google" id="ProtNLM"/>
    </source>
</evidence>
<comment type="caution">
    <text evidence="1">The sequence shown here is derived from an EMBL/GenBank/DDBJ whole genome shotgun (WGS) entry which is preliminary data.</text>
</comment>
<dbReference type="AlphaFoldDB" id="A0A1X0XW81"/>
<sequence length="316" mass="36989">MTIPRWSLIPYQPALQPVWDEAVSAACNGHFIFRRDYLDYHADRFRDASFILRRSRKVVALLPAHRRDDSLVSHGGLSFGGWLQVPGCRFQDIEAGFNLLADTMAEQKLRRLSYTPIPHPYHNAPCEQDGYLLQRLGARLDGSRLAAFAANPADIKRPHEIRRQMKRGAENLPLDFFETDDLPTFWQHLQAFLRLRHEAEPVHSLEEITLLKRRFPAQIRFLVGRHRQRWAVGNVVFLHPRVIRFQYGFRSLDDARHQTVFRLWDWAVCQPEMKRPWMDLGTSMNPETGELEAALHFNKETFGARGIPLNHWRWEP</sequence>
<evidence type="ECO:0000313" key="2">
    <source>
        <dbReference type="Proteomes" id="UP000193136"/>
    </source>
</evidence>